<dbReference type="SUPFAM" id="SSF52833">
    <property type="entry name" value="Thioredoxin-like"/>
    <property type="match status" value="1"/>
</dbReference>
<dbReference type="Pfam" id="PF13462">
    <property type="entry name" value="Thioredoxin_4"/>
    <property type="match status" value="1"/>
</dbReference>
<protein>
    <submittedName>
        <fullName evidence="2">Thioredoxin domain-containing protein</fullName>
    </submittedName>
</protein>
<evidence type="ECO:0000313" key="3">
    <source>
        <dbReference type="Proteomes" id="UP000533429"/>
    </source>
</evidence>
<dbReference type="AlphaFoldDB" id="A0A850QVK0"/>
<feature type="domain" description="Thioredoxin-like fold" evidence="1">
    <location>
        <begin position="104"/>
        <end position="240"/>
    </location>
</feature>
<comment type="caution">
    <text evidence="2">The sequence shown here is derived from an EMBL/GenBank/DDBJ whole genome shotgun (WGS) entry which is preliminary data.</text>
</comment>
<accession>A0A850QVK0</accession>
<dbReference type="InterPro" id="IPR012336">
    <property type="entry name" value="Thioredoxin-like_fold"/>
</dbReference>
<proteinExistence type="predicted"/>
<dbReference type="EMBL" id="JABXOR010001070">
    <property type="protein sequence ID" value="NVP01874.1"/>
    <property type="molecule type" value="Genomic_DNA"/>
</dbReference>
<name>A0A850QVK0_PHODD</name>
<sequence>MKTKYLLFCCIALCSALIISQIMLLRQNQQILAMLKQSRYEAVKRPVASSEPLTAIDKANVQEKDNTTLTSDAGLSENDALMQNKMLLKQISRSILTESNLPQYGDLLSDKSVILFSDYNCQFCKKINQELNQLLSKEKFRVIVLELPILSESSLDLALIAQSVYLIAPNKYNLFHDKLYSINQPNAEDGFELATQIGISRAVLESAFSDAKNVLRGNHKLAKKIGINSTPALIINGQYLVKGLINKKQIQLILNGKKD</sequence>
<dbReference type="PANTHER" id="PTHR35272:SF3">
    <property type="entry name" value="THIOL:DISULFIDE INTERCHANGE PROTEIN DSBC"/>
    <property type="match status" value="1"/>
</dbReference>
<dbReference type="PANTHER" id="PTHR35272">
    <property type="entry name" value="THIOL:DISULFIDE INTERCHANGE PROTEIN DSBC-RELATED"/>
    <property type="match status" value="1"/>
</dbReference>
<dbReference type="Gene3D" id="3.40.30.10">
    <property type="entry name" value="Glutaredoxin"/>
    <property type="match status" value="1"/>
</dbReference>
<gene>
    <name evidence="2" type="ORF">HWA77_16795</name>
</gene>
<evidence type="ECO:0000313" key="2">
    <source>
        <dbReference type="EMBL" id="NVP01874.1"/>
    </source>
</evidence>
<dbReference type="InterPro" id="IPR036249">
    <property type="entry name" value="Thioredoxin-like_sf"/>
</dbReference>
<organism evidence="2 3">
    <name type="scientific">Photobacterium damselae subsp. damselae</name>
    <name type="common">Listonella damsela</name>
    <dbReference type="NCBI Taxonomy" id="85581"/>
    <lineage>
        <taxon>Bacteria</taxon>
        <taxon>Pseudomonadati</taxon>
        <taxon>Pseudomonadota</taxon>
        <taxon>Gammaproteobacteria</taxon>
        <taxon>Vibrionales</taxon>
        <taxon>Vibrionaceae</taxon>
        <taxon>Photobacterium</taxon>
    </lineage>
</organism>
<evidence type="ECO:0000259" key="1">
    <source>
        <dbReference type="Pfam" id="PF13462"/>
    </source>
</evidence>
<reference evidence="2 3" key="1">
    <citation type="submission" date="2020-06" db="EMBL/GenBank/DDBJ databases">
        <title>Photobacterium damselae subsp. damselae comparative genomics.</title>
        <authorList>
            <person name="Osorio C.R."/>
        </authorList>
    </citation>
    <scope>NUCLEOTIDE SEQUENCE [LARGE SCALE GENOMIC DNA]</scope>
    <source>
        <strain evidence="2 3">TW250/03</strain>
    </source>
</reference>
<dbReference type="Proteomes" id="UP000533429">
    <property type="component" value="Unassembled WGS sequence"/>
</dbReference>
<dbReference type="InterPro" id="IPR051470">
    <property type="entry name" value="Thiol:disulfide_interchange"/>
</dbReference>